<dbReference type="PROSITE" id="PS50109">
    <property type="entry name" value="HIS_KIN"/>
    <property type="match status" value="1"/>
</dbReference>
<dbReference type="Pfam" id="PF08448">
    <property type="entry name" value="PAS_4"/>
    <property type="match status" value="1"/>
</dbReference>
<evidence type="ECO:0000259" key="11">
    <source>
        <dbReference type="PROSITE" id="PS50113"/>
    </source>
</evidence>
<keyword evidence="4" id="KW-0808">Transferase</keyword>
<dbReference type="SUPFAM" id="SSF55874">
    <property type="entry name" value="ATPase domain of HSP90 chaperone/DNA topoisomerase II/histidine kinase"/>
    <property type="match status" value="1"/>
</dbReference>
<comment type="caution">
    <text evidence="12">The sequence shown here is derived from an EMBL/GenBank/DDBJ whole genome shotgun (WGS) entry which is preliminary data.</text>
</comment>
<dbReference type="SMART" id="SM00387">
    <property type="entry name" value="HATPase_c"/>
    <property type="match status" value="1"/>
</dbReference>
<feature type="domain" description="PAS" evidence="10">
    <location>
        <begin position="26"/>
        <end position="63"/>
    </location>
</feature>
<dbReference type="AlphaFoldDB" id="A0A6I1FIU8"/>
<feature type="domain" description="Histidine kinase" evidence="9">
    <location>
        <begin position="286"/>
        <end position="490"/>
    </location>
</feature>
<keyword evidence="8" id="KW-0902">Two-component regulatory system</keyword>
<dbReference type="InterPro" id="IPR013655">
    <property type="entry name" value="PAS_fold_3"/>
</dbReference>
<evidence type="ECO:0000256" key="6">
    <source>
        <dbReference type="ARBA" id="ARBA00022777"/>
    </source>
</evidence>
<evidence type="ECO:0000313" key="13">
    <source>
        <dbReference type="Proteomes" id="UP000429595"/>
    </source>
</evidence>
<dbReference type="SMART" id="SM00091">
    <property type="entry name" value="PAS"/>
    <property type="match status" value="2"/>
</dbReference>
<dbReference type="InterPro" id="IPR036890">
    <property type="entry name" value="HATPase_C_sf"/>
</dbReference>
<keyword evidence="5" id="KW-0547">Nucleotide-binding</keyword>
<dbReference type="Pfam" id="PF02518">
    <property type="entry name" value="HATPase_c"/>
    <property type="match status" value="1"/>
</dbReference>
<dbReference type="RefSeq" id="WP_152151932.1">
    <property type="nucleotide sequence ID" value="NZ_WEIO01000006.1"/>
</dbReference>
<dbReference type="SMART" id="SM00388">
    <property type="entry name" value="HisKA"/>
    <property type="match status" value="1"/>
</dbReference>
<dbReference type="InterPro" id="IPR003661">
    <property type="entry name" value="HisK_dim/P_dom"/>
</dbReference>
<dbReference type="InterPro" id="IPR004358">
    <property type="entry name" value="Sig_transdc_His_kin-like_C"/>
</dbReference>
<dbReference type="InterPro" id="IPR003594">
    <property type="entry name" value="HATPase_dom"/>
</dbReference>
<keyword evidence="6" id="KW-0418">Kinase</keyword>
<dbReference type="EC" id="2.7.13.3" evidence="2"/>
<dbReference type="InterPro" id="IPR013656">
    <property type="entry name" value="PAS_4"/>
</dbReference>
<dbReference type="Pfam" id="PF00512">
    <property type="entry name" value="HisKA"/>
    <property type="match status" value="1"/>
</dbReference>
<dbReference type="CDD" id="cd00075">
    <property type="entry name" value="HATPase"/>
    <property type="match status" value="1"/>
</dbReference>
<evidence type="ECO:0000256" key="1">
    <source>
        <dbReference type="ARBA" id="ARBA00000085"/>
    </source>
</evidence>
<dbReference type="InterPro" id="IPR000700">
    <property type="entry name" value="PAS-assoc_C"/>
</dbReference>
<dbReference type="InterPro" id="IPR005467">
    <property type="entry name" value="His_kinase_dom"/>
</dbReference>
<evidence type="ECO:0000313" key="12">
    <source>
        <dbReference type="EMBL" id="KAB7706134.1"/>
    </source>
</evidence>
<dbReference type="Pfam" id="PF08447">
    <property type="entry name" value="PAS_3"/>
    <property type="match status" value="1"/>
</dbReference>
<dbReference type="Gene3D" id="1.10.287.130">
    <property type="match status" value="1"/>
</dbReference>
<keyword evidence="7" id="KW-0067">ATP-binding</keyword>
<comment type="catalytic activity">
    <reaction evidence="1">
        <text>ATP + protein L-histidine = ADP + protein N-phospho-L-histidine.</text>
        <dbReference type="EC" id="2.7.13.3"/>
    </reaction>
</comment>
<evidence type="ECO:0000256" key="4">
    <source>
        <dbReference type="ARBA" id="ARBA00022679"/>
    </source>
</evidence>
<keyword evidence="13" id="KW-1185">Reference proteome</keyword>
<accession>A0A6I1FIU8</accession>
<evidence type="ECO:0000256" key="5">
    <source>
        <dbReference type="ARBA" id="ARBA00022741"/>
    </source>
</evidence>
<dbReference type="SUPFAM" id="SSF47384">
    <property type="entry name" value="Homodimeric domain of signal transducing histidine kinase"/>
    <property type="match status" value="1"/>
</dbReference>
<evidence type="ECO:0000256" key="3">
    <source>
        <dbReference type="ARBA" id="ARBA00022553"/>
    </source>
</evidence>
<protein>
    <recommendedName>
        <fullName evidence="2">histidine kinase</fullName>
        <ecNumber evidence="2">2.7.13.3</ecNumber>
    </recommendedName>
</protein>
<dbReference type="InterPro" id="IPR001610">
    <property type="entry name" value="PAC"/>
</dbReference>
<dbReference type="Gene3D" id="3.30.450.20">
    <property type="entry name" value="PAS domain"/>
    <property type="match status" value="2"/>
</dbReference>
<organism evidence="12 13">
    <name type="scientific">Bacillus aerolatus</name>
    <dbReference type="NCBI Taxonomy" id="2653354"/>
    <lineage>
        <taxon>Bacteria</taxon>
        <taxon>Bacillati</taxon>
        <taxon>Bacillota</taxon>
        <taxon>Bacilli</taxon>
        <taxon>Bacillales</taxon>
        <taxon>Bacillaceae</taxon>
        <taxon>Bacillus</taxon>
    </lineage>
</organism>
<feature type="domain" description="PAC" evidence="11">
    <location>
        <begin position="88"/>
        <end position="142"/>
    </location>
</feature>
<feature type="domain" description="PAS" evidence="10">
    <location>
        <begin position="150"/>
        <end position="223"/>
    </location>
</feature>
<dbReference type="SMART" id="SM00086">
    <property type="entry name" value="PAC"/>
    <property type="match status" value="2"/>
</dbReference>
<evidence type="ECO:0000256" key="8">
    <source>
        <dbReference type="ARBA" id="ARBA00023012"/>
    </source>
</evidence>
<reference evidence="12 13" key="1">
    <citation type="submission" date="2019-10" db="EMBL/GenBank/DDBJ databases">
        <title>Bacillus aerolatum sp. nov., isolated from bioaerosol of sport playgrounds.</title>
        <authorList>
            <person name="Chen P."/>
            <person name="Zhang G."/>
        </authorList>
    </citation>
    <scope>NUCLEOTIDE SEQUENCE [LARGE SCALE GENOMIC DNA]</scope>
    <source>
        <strain evidence="12 13">CX253</strain>
    </source>
</reference>
<keyword evidence="3" id="KW-0597">Phosphoprotein</keyword>
<dbReference type="CDD" id="cd00082">
    <property type="entry name" value="HisKA"/>
    <property type="match status" value="1"/>
</dbReference>
<dbReference type="GO" id="GO:0000155">
    <property type="term" value="F:phosphorelay sensor kinase activity"/>
    <property type="evidence" value="ECO:0007669"/>
    <property type="project" value="InterPro"/>
</dbReference>
<sequence>METNNERLIIADKTVEFCGNWWDAFLSAICDPVYIFNGEENIIAVNEAFEQQYGWTLNELQGRCLPIVPVHLQGEFKFLKQRLISGESFQHFKTIRQSKDGSLLHVEVSASPVQDTNGKFIAAVCVTRNVTKKIEAALLLDRKAEELKENEKKFLEISENISDIFCVYDCLTKKVIYISPSYEKVLGHPKSEFYKDLHVFMNIVHPDDRERFKKFIRGEHEEGPEIEYQAIHKNGSIIWLRSRKIIDSKFQNRLASITQDITSLKEKEILLNKKDKLGAVGQLAAGIAHEVRNPLTAIKGFTQLWGQETHHKYSEIILSELERIESIMQEFLMLAKPNQETNFEIKDVNKILRETIAFMGPEALLYGVELIPLLTEELPLARVEEKQLKQVILNLIKNAIDAMPHGGIVTVHTKQSVDGSICIKVADEGVGISQERIPRLGEPFYSNKEKGTGLGLMVSFKIIEHHNGKIFFESEEGKGTKVEIRLPANR</sequence>
<dbReference type="InterPro" id="IPR000014">
    <property type="entry name" value="PAS"/>
</dbReference>
<name>A0A6I1FIU8_9BACI</name>
<dbReference type="Proteomes" id="UP000429595">
    <property type="component" value="Unassembled WGS sequence"/>
</dbReference>
<dbReference type="PROSITE" id="PS50112">
    <property type="entry name" value="PAS"/>
    <property type="match status" value="2"/>
</dbReference>
<dbReference type="GO" id="GO:0005524">
    <property type="term" value="F:ATP binding"/>
    <property type="evidence" value="ECO:0007669"/>
    <property type="project" value="UniProtKB-KW"/>
</dbReference>
<evidence type="ECO:0000256" key="2">
    <source>
        <dbReference type="ARBA" id="ARBA00012438"/>
    </source>
</evidence>
<evidence type="ECO:0000256" key="7">
    <source>
        <dbReference type="ARBA" id="ARBA00022840"/>
    </source>
</evidence>
<dbReference type="SUPFAM" id="SSF55785">
    <property type="entry name" value="PYP-like sensor domain (PAS domain)"/>
    <property type="match status" value="2"/>
</dbReference>
<dbReference type="InterPro" id="IPR036097">
    <property type="entry name" value="HisK_dim/P_sf"/>
</dbReference>
<dbReference type="PANTHER" id="PTHR43065:SF34">
    <property type="entry name" value="SPORULATION KINASE A"/>
    <property type="match status" value="1"/>
</dbReference>
<dbReference type="PRINTS" id="PR00344">
    <property type="entry name" value="BCTRLSENSOR"/>
</dbReference>
<dbReference type="CDD" id="cd00130">
    <property type="entry name" value="PAS"/>
    <property type="match status" value="2"/>
</dbReference>
<dbReference type="Gene3D" id="3.30.565.10">
    <property type="entry name" value="Histidine kinase-like ATPase, C-terminal domain"/>
    <property type="match status" value="1"/>
</dbReference>
<dbReference type="PANTHER" id="PTHR43065">
    <property type="entry name" value="SENSOR HISTIDINE KINASE"/>
    <property type="match status" value="1"/>
</dbReference>
<evidence type="ECO:0000259" key="9">
    <source>
        <dbReference type="PROSITE" id="PS50109"/>
    </source>
</evidence>
<dbReference type="PROSITE" id="PS50113">
    <property type="entry name" value="PAC"/>
    <property type="match status" value="2"/>
</dbReference>
<dbReference type="InterPro" id="IPR035965">
    <property type="entry name" value="PAS-like_dom_sf"/>
</dbReference>
<evidence type="ECO:0000259" key="10">
    <source>
        <dbReference type="PROSITE" id="PS50112"/>
    </source>
</evidence>
<dbReference type="NCBIfam" id="TIGR00229">
    <property type="entry name" value="sensory_box"/>
    <property type="match status" value="2"/>
</dbReference>
<proteinExistence type="predicted"/>
<dbReference type="EMBL" id="WEIO01000006">
    <property type="protein sequence ID" value="KAB7706134.1"/>
    <property type="molecule type" value="Genomic_DNA"/>
</dbReference>
<feature type="domain" description="PAC" evidence="11">
    <location>
        <begin position="224"/>
        <end position="273"/>
    </location>
</feature>
<gene>
    <name evidence="12" type="ORF">F9802_11115</name>
</gene>